<dbReference type="Pfam" id="PF13444">
    <property type="entry name" value="Acetyltransf_5"/>
    <property type="match status" value="1"/>
</dbReference>
<feature type="domain" description="Phospholipid/glycerol acyltransferase" evidence="6">
    <location>
        <begin position="78"/>
        <end position="201"/>
    </location>
</feature>
<organism evidence="7 8">
    <name type="scientific">Aureibacter tunicatorum</name>
    <dbReference type="NCBI Taxonomy" id="866807"/>
    <lineage>
        <taxon>Bacteria</taxon>
        <taxon>Pseudomonadati</taxon>
        <taxon>Bacteroidota</taxon>
        <taxon>Cytophagia</taxon>
        <taxon>Cytophagales</taxon>
        <taxon>Persicobacteraceae</taxon>
        <taxon>Aureibacter</taxon>
    </lineage>
</organism>
<dbReference type="InterPro" id="IPR052351">
    <property type="entry name" value="Ornithine_N-alpha-AT"/>
</dbReference>
<dbReference type="InterPro" id="IPR002123">
    <property type="entry name" value="Plipid/glycerol_acylTrfase"/>
</dbReference>
<keyword evidence="5" id="KW-0012">Acyltransferase</keyword>
<dbReference type="PANTHER" id="PTHR37323:SF1">
    <property type="entry name" value="L-ORNITHINE N(ALPHA)-ACYLTRANSFERASE"/>
    <property type="match status" value="1"/>
</dbReference>
<evidence type="ECO:0000256" key="5">
    <source>
        <dbReference type="ARBA" id="ARBA00023315"/>
    </source>
</evidence>
<comment type="pathway">
    <text evidence="1">Lipid metabolism.</text>
</comment>
<name>A0AAE3XTB9_9BACT</name>
<dbReference type="RefSeq" id="WP_309942572.1">
    <property type="nucleotide sequence ID" value="NZ_AP025308.1"/>
</dbReference>
<dbReference type="AlphaFoldDB" id="A0AAE3XTB9"/>
<proteinExistence type="predicted"/>
<dbReference type="EMBL" id="JAVDQD010000010">
    <property type="protein sequence ID" value="MDR6241634.1"/>
    <property type="molecule type" value="Genomic_DNA"/>
</dbReference>
<keyword evidence="2" id="KW-0444">Lipid biosynthesis</keyword>
<evidence type="ECO:0000256" key="3">
    <source>
        <dbReference type="ARBA" id="ARBA00022679"/>
    </source>
</evidence>
<keyword evidence="3" id="KW-0808">Transferase</keyword>
<dbReference type="GO" id="GO:0016746">
    <property type="term" value="F:acyltransferase activity"/>
    <property type="evidence" value="ECO:0007669"/>
    <property type="project" value="UniProtKB-KW"/>
</dbReference>
<reference evidence="7" key="1">
    <citation type="submission" date="2023-07" db="EMBL/GenBank/DDBJ databases">
        <title>Genomic Encyclopedia of Type Strains, Phase IV (KMG-IV): sequencing the most valuable type-strain genomes for metagenomic binning, comparative biology and taxonomic classification.</title>
        <authorList>
            <person name="Goeker M."/>
        </authorList>
    </citation>
    <scope>NUCLEOTIDE SEQUENCE</scope>
    <source>
        <strain evidence="7">DSM 26174</strain>
    </source>
</reference>
<dbReference type="GO" id="GO:0006629">
    <property type="term" value="P:lipid metabolic process"/>
    <property type="evidence" value="ECO:0007669"/>
    <property type="project" value="UniProtKB-KW"/>
</dbReference>
<comment type="caution">
    <text evidence="7">The sequence shown here is derived from an EMBL/GenBank/DDBJ whole genome shotgun (WGS) entry which is preliminary data.</text>
</comment>
<evidence type="ECO:0000256" key="1">
    <source>
        <dbReference type="ARBA" id="ARBA00005189"/>
    </source>
</evidence>
<dbReference type="CDD" id="cd07986">
    <property type="entry name" value="LPLAT_ACT14924-like"/>
    <property type="match status" value="1"/>
</dbReference>
<dbReference type="Gene3D" id="3.40.630.30">
    <property type="match status" value="1"/>
</dbReference>
<dbReference type="Proteomes" id="UP001185092">
    <property type="component" value="Unassembled WGS sequence"/>
</dbReference>
<keyword evidence="4" id="KW-0443">Lipid metabolism</keyword>
<evidence type="ECO:0000313" key="8">
    <source>
        <dbReference type="Proteomes" id="UP001185092"/>
    </source>
</evidence>
<evidence type="ECO:0000256" key="4">
    <source>
        <dbReference type="ARBA" id="ARBA00023098"/>
    </source>
</evidence>
<dbReference type="PANTHER" id="PTHR37323">
    <property type="entry name" value="GCN5-RELATED N-ACETYLTRANSFERASE"/>
    <property type="match status" value="1"/>
</dbReference>
<dbReference type="SUPFAM" id="SSF55729">
    <property type="entry name" value="Acyl-CoA N-acyltransferases (Nat)"/>
    <property type="match status" value="1"/>
</dbReference>
<gene>
    <name evidence="7" type="ORF">HNQ88_004721</name>
</gene>
<evidence type="ECO:0000256" key="2">
    <source>
        <dbReference type="ARBA" id="ARBA00022516"/>
    </source>
</evidence>
<evidence type="ECO:0000259" key="6">
    <source>
        <dbReference type="SMART" id="SM00563"/>
    </source>
</evidence>
<dbReference type="SMART" id="SM00563">
    <property type="entry name" value="PlsC"/>
    <property type="match status" value="1"/>
</dbReference>
<dbReference type="InterPro" id="IPR045746">
    <property type="entry name" value="ACT14924-like_Acyltransf_dom"/>
</dbReference>
<dbReference type="InterPro" id="IPR016181">
    <property type="entry name" value="Acyl_CoA_acyltransferase"/>
</dbReference>
<accession>A0AAE3XTB9</accession>
<sequence>MKELISKQEFVNAVKLNNYQAVATPLMKILGLSKLNEMYDQIYMEQGLDFIHALFDMLNIKIEVDEKELERIPLTGSFISIANHPFGAVDGMILILLISKIRPEYKVMANFILQQVSPIKDAFISVNPFENMKQAHSSVTGMKAAIKHLNDGNPMGIFPAGEVSTFSASQRKITDRPWQKTAVKLVKNAKQPVIPIYFQGSNSKLFHILGLIHPSLRTAALPSEMLKKKNEVIRLRIGKPISVKEQMEYKDLKSYTQFLRMKTYALGSAIENDEFIKKLKISKPVIRNPKPVNIAEQVPEEVLEAEIQTLSEFKLLSKNNFTSYIVPTERIPNILKEIGRLRELTFREVGEGSNNAVDLDEFDQYYRHLFLWDEEKKKIAGAYRIGLGQEIIKTHGQEGFYSNSLFKMKPEFDKVLERSLELGRSFVVKDYQQHRIPLFLLWKSLIYFLMQNKEQYQYFLGPASISNKYADYSKSLIASFIQKYHFDHDKAKLVKPRNEYKFRFNDDYTQMILDITKADLKKLDKYIQDIDPSHFTVPVLLKKYIYQNAKIIGFNVDPNFNNCLDGLVILDFYTMPKESLDNMQKEIQQELQSKK</sequence>
<dbReference type="Pfam" id="PF19576">
    <property type="entry name" value="Acyltransf_2"/>
    <property type="match status" value="1"/>
</dbReference>
<evidence type="ECO:0000313" key="7">
    <source>
        <dbReference type="EMBL" id="MDR6241634.1"/>
    </source>
</evidence>
<protein>
    <submittedName>
        <fullName evidence="7">Hemolysin</fullName>
    </submittedName>
</protein>
<keyword evidence="8" id="KW-1185">Reference proteome</keyword>